<dbReference type="NCBIfam" id="NF002774">
    <property type="entry name" value="PRK02868.1"/>
    <property type="match status" value="1"/>
</dbReference>
<sequence>MLRRNDLRYNRRLVNTCDTQGECMSITAKSVYRDTGNFFRNQFITILLIALLCAFITVVLGHAFSPSDEQLSILSEGDNLAGSAGLFELVQNMTPEQQQVLLRASAASTFSGLVGNAILVGGVLLLIQLVSAGHRVSALRAIGASAPVLPKLLLLILFTTFLVQMGMMLVLVPGVLLAIVLAFAPIMLVQDKMGILGAMRSSMRLAWANLRLVAPAIIGWLVAKTLLLLFASSFAALTPNVGAVVINTISNLISALLLIYLFRVYMLIRS</sequence>
<comment type="subcellular location">
    <subcellularLocation>
        <location evidence="1">Cell inner membrane</location>
        <topology evidence="1">Multi-pass membrane protein</topology>
    </subcellularLocation>
    <subcellularLocation>
        <location evidence="7">Cell membrane</location>
        <topology evidence="7">Multi-pass membrane protein</topology>
    </subcellularLocation>
</comment>
<feature type="transmembrane region" description="Helical" evidence="7">
    <location>
        <begin position="241"/>
        <end position="262"/>
    </location>
</feature>
<accession>W8UWK3</accession>
<comment type="similarity">
    <text evidence="2 7">Belongs to the UPF0259 family.</text>
</comment>
<keyword evidence="3 7" id="KW-1003">Cell membrane</keyword>
<dbReference type="HAMAP" id="MF_01067">
    <property type="entry name" value="UPF0259"/>
    <property type="match status" value="1"/>
</dbReference>
<dbReference type="HOGENOM" id="CLU_073287_0_0_6"/>
<keyword evidence="5 7" id="KW-1133">Transmembrane helix</keyword>
<dbReference type="InterPro" id="IPR009627">
    <property type="entry name" value="UPF0259"/>
</dbReference>
<keyword evidence="6 7" id="KW-0472">Membrane</keyword>
<protein>
    <recommendedName>
        <fullName evidence="7">UPF0259 membrane protein KPNJ2_03253</fullName>
    </recommendedName>
</protein>
<evidence type="ECO:0000256" key="2">
    <source>
        <dbReference type="ARBA" id="ARBA00005633"/>
    </source>
</evidence>
<evidence type="ECO:0000256" key="5">
    <source>
        <dbReference type="ARBA" id="ARBA00022989"/>
    </source>
</evidence>
<feature type="transmembrane region" description="Helical" evidence="7">
    <location>
        <begin position="43"/>
        <end position="64"/>
    </location>
</feature>
<name>W8UWK3_KLEPN</name>
<evidence type="ECO:0000256" key="7">
    <source>
        <dbReference type="HAMAP-Rule" id="MF_01067"/>
    </source>
</evidence>
<dbReference type="GO" id="GO:0005886">
    <property type="term" value="C:plasma membrane"/>
    <property type="evidence" value="ECO:0007669"/>
    <property type="project" value="UniProtKB-SubCell"/>
</dbReference>
<gene>
    <name evidence="8" type="ORF">KPNJ2_03253</name>
</gene>
<organism evidence="8 9">
    <name type="scientific">Klebsiella pneumoniae 30684/NJST258_2</name>
    <dbReference type="NCBI Taxonomy" id="1420013"/>
    <lineage>
        <taxon>Bacteria</taxon>
        <taxon>Pseudomonadati</taxon>
        <taxon>Pseudomonadota</taxon>
        <taxon>Gammaproteobacteria</taxon>
        <taxon>Enterobacterales</taxon>
        <taxon>Enterobacteriaceae</taxon>
        <taxon>Klebsiella/Raoultella group</taxon>
        <taxon>Klebsiella</taxon>
        <taxon>Klebsiella pneumoniae complex</taxon>
    </lineage>
</organism>
<feature type="transmembrane region" description="Helical" evidence="7">
    <location>
        <begin position="110"/>
        <end position="130"/>
    </location>
</feature>
<dbReference type="Proteomes" id="UP000019586">
    <property type="component" value="Chromosome"/>
</dbReference>
<evidence type="ECO:0000256" key="1">
    <source>
        <dbReference type="ARBA" id="ARBA00004429"/>
    </source>
</evidence>
<feature type="transmembrane region" description="Helical" evidence="7">
    <location>
        <begin position="210"/>
        <end position="235"/>
    </location>
</feature>
<evidence type="ECO:0000256" key="3">
    <source>
        <dbReference type="ARBA" id="ARBA00022475"/>
    </source>
</evidence>
<evidence type="ECO:0000313" key="8">
    <source>
        <dbReference type="EMBL" id="AHM80033.1"/>
    </source>
</evidence>
<dbReference type="Pfam" id="PF06790">
    <property type="entry name" value="UPF0259"/>
    <property type="match status" value="1"/>
</dbReference>
<feature type="transmembrane region" description="Helical" evidence="7">
    <location>
        <begin position="169"/>
        <end position="189"/>
    </location>
</feature>
<evidence type="ECO:0000256" key="4">
    <source>
        <dbReference type="ARBA" id="ARBA00022692"/>
    </source>
</evidence>
<dbReference type="EMBL" id="CP006918">
    <property type="protein sequence ID" value="AHM80033.1"/>
    <property type="molecule type" value="Genomic_DNA"/>
</dbReference>
<evidence type="ECO:0000313" key="9">
    <source>
        <dbReference type="Proteomes" id="UP000019586"/>
    </source>
</evidence>
<feature type="transmembrane region" description="Helical" evidence="7">
    <location>
        <begin position="142"/>
        <end position="163"/>
    </location>
</feature>
<proteinExistence type="inferred from homology"/>
<dbReference type="PATRIC" id="fig|1420013.3.peg.3056"/>
<reference evidence="8 9" key="1">
    <citation type="journal article" date="2014" name="Proc. Natl. Acad. Sci. U.S.A.">
        <title>Molecular dissection of the evolution of carbapenem-resistant multilocus sequence type 258 Klebsiella pneumoniae.</title>
        <authorList>
            <person name="Deleo F.R."/>
            <person name="Chen L."/>
            <person name="Porcella S.F."/>
            <person name="Martens C.A."/>
            <person name="Kobayashi S.D."/>
            <person name="Porter A.R."/>
            <person name="Chavda K.D."/>
            <person name="Jacobs M.R."/>
            <person name="Mathema B."/>
            <person name="Olsen R.J."/>
            <person name="Bonomo R.A."/>
            <person name="Musser J.M."/>
            <person name="Kreiswirth B.N."/>
        </authorList>
    </citation>
    <scope>NUCLEOTIDE SEQUENCE [LARGE SCALE GENOMIC DNA]</scope>
    <source>
        <strain evidence="8">30684/NJST258_2</strain>
    </source>
</reference>
<dbReference type="AlphaFoldDB" id="W8UWK3"/>
<keyword evidence="4 7" id="KW-0812">Transmembrane</keyword>
<evidence type="ECO:0000256" key="6">
    <source>
        <dbReference type="ARBA" id="ARBA00023136"/>
    </source>
</evidence>
<dbReference type="KEGG" id="kps:KPNJ2_03253"/>